<evidence type="ECO:0000256" key="7">
    <source>
        <dbReference type="SAM" id="Phobius"/>
    </source>
</evidence>
<dbReference type="InterPro" id="IPR000883">
    <property type="entry name" value="Cyt_C_Oxase_1"/>
</dbReference>
<dbReference type="SUPFAM" id="SSF81442">
    <property type="entry name" value="Cytochrome c oxidase subunit I-like"/>
    <property type="match status" value="1"/>
</dbReference>
<feature type="transmembrane region" description="Helical" evidence="7">
    <location>
        <begin position="41"/>
        <end position="59"/>
    </location>
</feature>
<keyword evidence="5 7" id="KW-0472">Membrane</keyword>
<dbReference type="PROSITE" id="PS00077">
    <property type="entry name" value="COX1_CUB"/>
    <property type="match status" value="1"/>
</dbReference>
<evidence type="ECO:0000256" key="3">
    <source>
        <dbReference type="ARBA" id="ARBA00022692"/>
    </source>
</evidence>
<protein>
    <submittedName>
        <fullName evidence="9">Cytochrome c oxidase subunit I</fullName>
    </submittedName>
</protein>
<dbReference type="AlphaFoldDB" id="A0A2V4C2F9"/>
<dbReference type="GO" id="GO:0016020">
    <property type="term" value="C:membrane"/>
    <property type="evidence" value="ECO:0007669"/>
    <property type="project" value="UniProtKB-SubCell"/>
</dbReference>
<comment type="subcellular location">
    <subcellularLocation>
        <location evidence="1">Membrane</location>
        <topology evidence="1">Multi-pass membrane protein</topology>
    </subcellularLocation>
</comment>
<keyword evidence="2 6" id="KW-0679">Respiratory chain</keyword>
<dbReference type="PRINTS" id="PR01165">
    <property type="entry name" value="CYCOXIDASEI"/>
</dbReference>
<dbReference type="InterPro" id="IPR023616">
    <property type="entry name" value="Cyt_c_oxase-like_su1_dom"/>
</dbReference>
<dbReference type="GO" id="GO:0020037">
    <property type="term" value="F:heme binding"/>
    <property type="evidence" value="ECO:0007669"/>
    <property type="project" value="InterPro"/>
</dbReference>
<keyword evidence="4 7" id="KW-1133">Transmembrane helix</keyword>
<reference evidence="9 10" key="1">
    <citation type="submission" date="2018-05" db="EMBL/GenBank/DDBJ databases">
        <title>Flavobacterium sp. strain IMCC34758, incomplete genome.</title>
        <authorList>
            <person name="Joung Y."/>
        </authorList>
    </citation>
    <scope>NUCLEOTIDE SEQUENCE [LARGE SCALE GENOMIC DNA]</scope>
    <source>
        <strain evidence="9 10">IMCC34758</strain>
    </source>
</reference>
<dbReference type="OrthoDB" id="9759913at2"/>
<evidence type="ECO:0000256" key="1">
    <source>
        <dbReference type="ARBA" id="ARBA00004141"/>
    </source>
</evidence>
<feature type="transmembrane region" description="Helical" evidence="7">
    <location>
        <begin position="388"/>
        <end position="410"/>
    </location>
</feature>
<dbReference type="Gene3D" id="1.20.210.10">
    <property type="entry name" value="Cytochrome c oxidase-like, subunit I domain"/>
    <property type="match status" value="1"/>
</dbReference>
<dbReference type="GO" id="GO:0015990">
    <property type="term" value="P:electron transport coupled proton transport"/>
    <property type="evidence" value="ECO:0007669"/>
    <property type="project" value="TreeGrafter"/>
</dbReference>
<dbReference type="GO" id="GO:0004129">
    <property type="term" value="F:cytochrome-c oxidase activity"/>
    <property type="evidence" value="ECO:0007669"/>
    <property type="project" value="InterPro"/>
</dbReference>
<organism evidence="9 10">
    <name type="scientific">Flavobacterium hydrophilum</name>
    <dbReference type="NCBI Taxonomy" id="2211445"/>
    <lineage>
        <taxon>Bacteria</taxon>
        <taxon>Pseudomonadati</taxon>
        <taxon>Bacteroidota</taxon>
        <taxon>Flavobacteriia</taxon>
        <taxon>Flavobacteriales</taxon>
        <taxon>Flavobacteriaceae</taxon>
        <taxon>Flavobacterium</taxon>
    </lineage>
</organism>
<dbReference type="PANTHER" id="PTHR10422:SF18">
    <property type="entry name" value="CYTOCHROME C OXIDASE SUBUNIT 1"/>
    <property type="match status" value="1"/>
</dbReference>
<keyword evidence="6" id="KW-0408">Iron</keyword>
<evidence type="ECO:0000256" key="2">
    <source>
        <dbReference type="ARBA" id="ARBA00022660"/>
    </source>
</evidence>
<feature type="transmembrane region" description="Helical" evidence="7">
    <location>
        <begin position="460"/>
        <end position="486"/>
    </location>
</feature>
<evidence type="ECO:0000256" key="4">
    <source>
        <dbReference type="ARBA" id="ARBA00022989"/>
    </source>
</evidence>
<feature type="transmembrane region" description="Helical" evidence="7">
    <location>
        <begin position="142"/>
        <end position="168"/>
    </location>
</feature>
<feature type="transmembrane region" description="Helical" evidence="7">
    <location>
        <begin position="188"/>
        <end position="213"/>
    </location>
</feature>
<feature type="transmembrane region" description="Helical" evidence="7">
    <location>
        <begin position="422"/>
        <end position="448"/>
    </location>
</feature>
<feature type="domain" description="Cytochrome oxidase subunit I profile" evidence="8">
    <location>
        <begin position="24"/>
        <end position="569"/>
    </location>
</feature>
<comment type="caution">
    <text evidence="9">The sequence shown here is derived from an EMBL/GenBank/DDBJ whole genome shotgun (WGS) entry which is preliminary data.</text>
</comment>
<sequence>MSAEAHGHDHGHDHEHEHHHKDTFITKYIFSIDHKMIAKQYLITGIVMGVIGIAMSLLFRMQLAWPEESFKIFNVLLGDKFAPDGVMANDIYLALVTIHGTIMVFFVLTAGLSGTFSNLLIPLQIGARDMASGFMNMISYWLFFLSAVVMLCSLFVEAGPASAGWTIYPPLSALPQAIPGSGAGMTLWLVSMAIFIASSLMGSLNYIVTVINLRTKGMSMTRLPLTIWTFFVTAIIGVISFPVLLSAALLLIFDRSFGTSFFLSDIYIAGEVLHYQGGSPVLFEHLFWFLGHPEVYIVILPAMGLVSEIMATNSRKPIFGYRAMIMSVLAIAFLSTIVWGHHMFLSGMNPFLGSVFTFTTLLIAIPSAVKAFNWITTLWKGNLQFNPAMLFSIGMVSTFITGGLTGIILGDSTLDINVHDTYFVIAHFHLVMGISALYGMFAGIYHWFPKMYGRMLNKNLGYIHFWVTAVCAYGVFFPMHFIGLAGLPRRYYTNTNFPLFDDLQNVNVLITTFALVGGAFQLVFLYNFFSSIFYGKKAVQNPWRSTTLEWTTPVEHIHGNWPGEIPHVYRWPYDYSNPNHDVDFVPQNVPMKEGEEVLHH</sequence>
<dbReference type="EMBL" id="QJHL01000002">
    <property type="protein sequence ID" value="PXY45501.1"/>
    <property type="molecule type" value="Genomic_DNA"/>
</dbReference>
<feature type="transmembrane region" description="Helical" evidence="7">
    <location>
        <begin position="506"/>
        <end position="529"/>
    </location>
</feature>
<proteinExistence type="inferred from homology"/>
<dbReference type="GO" id="GO:0022904">
    <property type="term" value="P:respiratory electron transport chain"/>
    <property type="evidence" value="ECO:0007669"/>
    <property type="project" value="TreeGrafter"/>
</dbReference>
<gene>
    <name evidence="9" type="ORF">DMB68_12545</name>
</gene>
<evidence type="ECO:0000313" key="9">
    <source>
        <dbReference type="EMBL" id="PXY45501.1"/>
    </source>
</evidence>
<feature type="transmembrane region" description="Helical" evidence="7">
    <location>
        <begin position="319"/>
        <end position="339"/>
    </location>
</feature>
<dbReference type="PANTHER" id="PTHR10422">
    <property type="entry name" value="CYTOCHROME C OXIDASE SUBUNIT 1"/>
    <property type="match status" value="1"/>
</dbReference>
<accession>A0A2V4C2F9</accession>
<keyword evidence="6" id="KW-0249">Electron transport</keyword>
<dbReference type="GO" id="GO:0009060">
    <property type="term" value="P:aerobic respiration"/>
    <property type="evidence" value="ECO:0007669"/>
    <property type="project" value="InterPro"/>
</dbReference>
<dbReference type="RefSeq" id="WP_110346991.1">
    <property type="nucleotide sequence ID" value="NZ_QJHL01000002.1"/>
</dbReference>
<evidence type="ECO:0000256" key="6">
    <source>
        <dbReference type="RuleBase" id="RU000370"/>
    </source>
</evidence>
<dbReference type="InterPro" id="IPR023615">
    <property type="entry name" value="Cyt_c_Oxase_su1_BS"/>
</dbReference>
<dbReference type="Pfam" id="PF00115">
    <property type="entry name" value="COX1"/>
    <property type="match status" value="1"/>
</dbReference>
<keyword evidence="10" id="KW-1185">Reference proteome</keyword>
<feature type="transmembrane region" description="Helical" evidence="7">
    <location>
        <begin position="286"/>
        <end position="307"/>
    </location>
</feature>
<evidence type="ECO:0000256" key="5">
    <source>
        <dbReference type="ARBA" id="ARBA00023136"/>
    </source>
</evidence>
<dbReference type="PROSITE" id="PS50855">
    <property type="entry name" value="COX1"/>
    <property type="match status" value="1"/>
</dbReference>
<keyword evidence="3 6" id="KW-0812">Transmembrane</keyword>
<name>A0A2V4C2F9_9FLAO</name>
<comment type="similarity">
    <text evidence="6">Belongs to the heme-copper respiratory oxidase family.</text>
</comment>
<feature type="transmembrane region" description="Helical" evidence="7">
    <location>
        <begin position="91"/>
        <end position="121"/>
    </location>
</feature>
<dbReference type="Proteomes" id="UP000247681">
    <property type="component" value="Unassembled WGS sequence"/>
</dbReference>
<keyword evidence="6" id="KW-0813">Transport</keyword>
<evidence type="ECO:0000259" key="8">
    <source>
        <dbReference type="PROSITE" id="PS50855"/>
    </source>
</evidence>
<dbReference type="InterPro" id="IPR036927">
    <property type="entry name" value="Cyt_c_oxase-like_su1_sf"/>
</dbReference>
<feature type="transmembrane region" description="Helical" evidence="7">
    <location>
        <begin position="225"/>
        <end position="253"/>
    </location>
</feature>
<evidence type="ECO:0000313" key="10">
    <source>
        <dbReference type="Proteomes" id="UP000247681"/>
    </source>
</evidence>
<feature type="transmembrane region" description="Helical" evidence="7">
    <location>
        <begin position="351"/>
        <end position="376"/>
    </location>
</feature>
<keyword evidence="6" id="KW-0479">Metal-binding</keyword>
<keyword evidence="6" id="KW-0349">Heme</keyword>